<reference evidence="6 7" key="1">
    <citation type="journal article" date="2018" name="Front. Microbiol.">
        <title>Genome Sequencing of Streptomyces atratus SCSIOZH16 and Activation Production of Nocardamine via Metabolic Engineering.</title>
        <authorList>
            <person name="Li Y."/>
            <person name="Zhang C."/>
            <person name="Liu C."/>
            <person name="Ju J."/>
            <person name="Ma J."/>
        </authorList>
    </citation>
    <scope>NUCLEOTIDE SEQUENCE [LARGE SCALE GENOMIC DNA]</scope>
    <source>
        <strain evidence="6 7">SCSIO_ZH16</strain>
    </source>
</reference>
<evidence type="ECO:0000256" key="1">
    <source>
        <dbReference type="ARBA" id="ARBA00001946"/>
    </source>
</evidence>
<name>A0A2Z5JSD8_STRAR</name>
<dbReference type="PROSITE" id="PS51462">
    <property type="entry name" value="NUDIX"/>
    <property type="match status" value="1"/>
</dbReference>
<dbReference type="PANTHER" id="PTHR43046">
    <property type="entry name" value="GDP-MANNOSE MANNOSYL HYDROLASE"/>
    <property type="match status" value="1"/>
</dbReference>
<keyword evidence="3 4" id="KW-0378">Hydrolase</keyword>
<dbReference type="Gene3D" id="3.90.79.10">
    <property type="entry name" value="Nucleoside Triphosphate Pyrophosphohydrolase"/>
    <property type="match status" value="1"/>
</dbReference>
<dbReference type="GO" id="GO:0016787">
    <property type="term" value="F:hydrolase activity"/>
    <property type="evidence" value="ECO:0007669"/>
    <property type="project" value="UniProtKB-KW"/>
</dbReference>
<evidence type="ECO:0000256" key="2">
    <source>
        <dbReference type="ARBA" id="ARBA00005582"/>
    </source>
</evidence>
<evidence type="ECO:0000313" key="6">
    <source>
        <dbReference type="EMBL" id="AXE83203.1"/>
    </source>
</evidence>
<gene>
    <name evidence="6" type="ORF">C5746_35100</name>
</gene>
<dbReference type="EMBL" id="CP027306">
    <property type="protein sequence ID" value="AXE83203.1"/>
    <property type="molecule type" value="Genomic_DNA"/>
</dbReference>
<protein>
    <submittedName>
        <fullName evidence="6">NUDIX hydrolase</fullName>
    </submittedName>
</protein>
<proteinExistence type="inferred from homology"/>
<feature type="domain" description="Nudix hydrolase" evidence="5">
    <location>
        <begin position="11"/>
        <end position="142"/>
    </location>
</feature>
<dbReference type="InterPro" id="IPR020084">
    <property type="entry name" value="NUDIX_hydrolase_CS"/>
</dbReference>
<evidence type="ECO:0000256" key="4">
    <source>
        <dbReference type="RuleBase" id="RU003476"/>
    </source>
</evidence>
<comment type="similarity">
    <text evidence="2 4">Belongs to the Nudix hydrolase family.</text>
</comment>
<evidence type="ECO:0000259" key="5">
    <source>
        <dbReference type="PROSITE" id="PS51462"/>
    </source>
</evidence>
<sequence length="166" mass="17892">MPREEWVKTQPQALIASCVVLLDQQGRMLMLRYAPGQPSAGSWWLPGGMLDHGEDPLTAACREMHEETGMEMSSVPRLIGVDHRVNVGGTGPVLDCFFHGGTVADGLPIRLSPEHDQHAFLGLDELNDTPLAEHVRTLEALHTAATTGTVVCLREGQPLGPDGSPL</sequence>
<dbReference type="Pfam" id="PF00293">
    <property type="entry name" value="NUDIX"/>
    <property type="match status" value="1"/>
</dbReference>
<dbReference type="PROSITE" id="PS00893">
    <property type="entry name" value="NUDIX_BOX"/>
    <property type="match status" value="1"/>
</dbReference>
<evidence type="ECO:0000256" key="3">
    <source>
        <dbReference type="ARBA" id="ARBA00022801"/>
    </source>
</evidence>
<dbReference type="AlphaFoldDB" id="A0A2Z5JSD8"/>
<evidence type="ECO:0000313" key="7">
    <source>
        <dbReference type="Proteomes" id="UP000252698"/>
    </source>
</evidence>
<dbReference type="InterPro" id="IPR020476">
    <property type="entry name" value="Nudix_hydrolase"/>
</dbReference>
<comment type="cofactor">
    <cofactor evidence="1">
        <name>Mg(2+)</name>
        <dbReference type="ChEBI" id="CHEBI:18420"/>
    </cofactor>
</comment>
<dbReference type="SUPFAM" id="SSF55811">
    <property type="entry name" value="Nudix"/>
    <property type="match status" value="1"/>
</dbReference>
<dbReference type="PANTHER" id="PTHR43046:SF14">
    <property type="entry name" value="MUTT_NUDIX FAMILY PROTEIN"/>
    <property type="match status" value="1"/>
</dbReference>
<accession>A0A2Z5JSD8</accession>
<organism evidence="6 7">
    <name type="scientific">Streptomyces atratus</name>
    <dbReference type="NCBI Taxonomy" id="1893"/>
    <lineage>
        <taxon>Bacteria</taxon>
        <taxon>Bacillati</taxon>
        <taxon>Actinomycetota</taxon>
        <taxon>Actinomycetes</taxon>
        <taxon>Kitasatosporales</taxon>
        <taxon>Streptomycetaceae</taxon>
        <taxon>Streptomyces</taxon>
    </lineage>
</organism>
<dbReference type="InterPro" id="IPR015797">
    <property type="entry name" value="NUDIX_hydrolase-like_dom_sf"/>
</dbReference>
<dbReference type="Proteomes" id="UP000252698">
    <property type="component" value="Chromosome"/>
</dbReference>
<dbReference type="PRINTS" id="PR00502">
    <property type="entry name" value="NUDIXFAMILY"/>
</dbReference>
<dbReference type="KEGG" id="sata:C5746_35100"/>
<dbReference type="InterPro" id="IPR000086">
    <property type="entry name" value="NUDIX_hydrolase_dom"/>
</dbReference>
<dbReference type="CDD" id="cd02883">
    <property type="entry name" value="NUDIX_Hydrolase"/>
    <property type="match status" value="1"/>
</dbReference>